<gene>
    <name evidence="1" type="ORF">SPRG_12678</name>
</gene>
<evidence type="ECO:0000313" key="2">
    <source>
        <dbReference type="Proteomes" id="UP000030745"/>
    </source>
</evidence>
<dbReference type="OMA" id="HRRTEAC"/>
<reference evidence="1 2" key="1">
    <citation type="journal article" date="2013" name="PLoS Genet.">
        <title>Distinctive expansion of potential virulence genes in the genome of the oomycete fish pathogen Saprolegnia parasitica.</title>
        <authorList>
            <person name="Jiang R.H."/>
            <person name="de Bruijn I."/>
            <person name="Haas B.J."/>
            <person name="Belmonte R."/>
            <person name="Lobach L."/>
            <person name="Christie J."/>
            <person name="van den Ackerveken G."/>
            <person name="Bottin A."/>
            <person name="Bulone V."/>
            <person name="Diaz-Moreno S.M."/>
            <person name="Dumas B."/>
            <person name="Fan L."/>
            <person name="Gaulin E."/>
            <person name="Govers F."/>
            <person name="Grenville-Briggs L.J."/>
            <person name="Horner N.R."/>
            <person name="Levin J.Z."/>
            <person name="Mammella M."/>
            <person name="Meijer H.J."/>
            <person name="Morris P."/>
            <person name="Nusbaum C."/>
            <person name="Oome S."/>
            <person name="Phillips A.J."/>
            <person name="van Rooyen D."/>
            <person name="Rzeszutek E."/>
            <person name="Saraiva M."/>
            <person name="Secombes C.J."/>
            <person name="Seidl M.F."/>
            <person name="Snel B."/>
            <person name="Stassen J.H."/>
            <person name="Sykes S."/>
            <person name="Tripathy S."/>
            <person name="van den Berg H."/>
            <person name="Vega-Arreguin J.C."/>
            <person name="Wawra S."/>
            <person name="Young S.K."/>
            <person name="Zeng Q."/>
            <person name="Dieguez-Uribeondo J."/>
            <person name="Russ C."/>
            <person name="Tyler B.M."/>
            <person name="van West P."/>
        </authorList>
    </citation>
    <scope>NUCLEOTIDE SEQUENCE [LARGE SCALE GENOMIC DNA]</scope>
    <source>
        <strain evidence="1 2">CBS 223.65</strain>
    </source>
</reference>
<dbReference type="KEGG" id="spar:SPRG_12678"/>
<dbReference type="VEuPathDB" id="FungiDB:SPRG_12678"/>
<dbReference type="AlphaFoldDB" id="A0A067C5Y9"/>
<protein>
    <submittedName>
        <fullName evidence="1">Uncharacterized protein</fullName>
    </submittedName>
</protein>
<accession>A0A067C5Y9</accession>
<evidence type="ECO:0000313" key="1">
    <source>
        <dbReference type="EMBL" id="KDO22182.1"/>
    </source>
</evidence>
<proteinExistence type="predicted"/>
<dbReference type="OrthoDB" id="61540at2759"/>
<dbReference type="Proteomes" id="UP000030745">
    <property type="component" value="Unassembled WGS sequence"/>
</dbReference>
<organism evidence="1 2">
    <name type="scientific">Saprolegnia parasitica (strain CBS 223.65)</name>
    <dbReference type="NCBI Taxonomy" id="695850"/>
    <lineage>
        <taxon>Eukaryota</taxon>
        <taxon>Sar</taxon>
        <taxon>Stramenopiles</taxon>
        <taxon>Oomycota</taxon>
        <taxon>Saprolegniomycetes</taxon>
        <taxon>Saprolegniales</taxon>
        <taxon>Saprolegniaceae</taxon>
        <taxon>Saprolegnia</taxon>
    </lineage>
</organism>
<sequence>MDQIAQLQEDIHKLKKVVDGIFEKIDSDKCSAADVYADKDKAIEMINRLCTKMGESDMLDLTTSPAKDIGADVVQELKEKITKLQSERMSLHRRTEACVKGLF</sequence>
<dbReference type="GeneID" id="24134620"/>
<dbReference type="RefSeq" id="XP_012207120.1">
    <property type="nucleotide sequence ID" value="XM_012351730.1"/>
</dbReference>
<keyword evidence="2" id="KW-1185">Reference proteome</keyword>
<name>A0A067C5Y9_SAPPC</name>
<dbReference type="EMBL" id="KK583273">
    <property type="protein sequence ID" value="KDO22182.1"/>
    <property type="molecule type" value="Genomic_DNA"/>
</dbReference>